<feature type="compositionally biased region" description="Polar residues" evidence="1">
    <location>
        <begin position="51"/>
        <end position="64"/>
    </location>
</feature>
<evidence type="ECO:0000313" key="2">
    <source>
        <dbReference type="EMBL" id="KAA1124707.1"/>
    </source>
</evidence>
<organism evidence="2 3">
    <name type="scientific">Puccinia graminis f. sp. tritici</name>
    <dbReference type="NCBI Taxonomy" id="56615"/>
    <lineage>
        <taxon>Eukaryota</taxon>
        <taxon>Fungi</taxon>
        <taxon>Dikarya</taxon>
        <taxon>Basidiomycota</taxon>
        <taxon>Pucciniomycotina</taxon>
        <taxon>Pucciniomycetes</taxon>
        <taxon>Pucciniales</taxon>
        <taxon>Pucciniaceae</taxon>
        <taxon>Puccinia</taxon>
    </lineage>
</organism>
<reference evidence="2 3" key="1">
    <citation type="submission" date="2019-05" db="EMBL/GenBank/DDBJ databases">
        <title>Emergence of the Ug99 lineage of the wheat stem rust pathogen through somatic hybridization.</title>
        <authorList>
            <person name="Li F."/>
            <person name="Upadhyaya N.M."/>
            <person name="Sperschneider J."/>
            <person name="Matny O."/>
            <person name="Nguyen-Phuc H."/>
            <person name="Mago R."/>
            <person name="Raley C."/>
            <person name="Miller M.E."/>
            <person name="Silverstein K.A.T."/>
            <person name="Henningsen E."/>
            <person name="Hirsch C.D."/>
            <person name="Visser B."/>
            <person name="Pretorius Z.A."/>
            <person name="Steffenson B.J."/>
            <person name="Schwessinger B."/>
            <person name="Dodds P.N."/>
            <person name="Figueroa M."/>
        </authorList>
    </citation>
    <scope>NUCLEOTIDE SEQUENCE [LARGE SCALE GENOMIC DNA]</scope>
    <source>
        <strain evidence="2 3">Ug99</strain>
    </source>
</reference>
<feature type="compositionally biased region" description="Polar residues" evidence="1">
    <location>
        <begin position="72"/>
        <end position="86"/>
    </location>
</feature>
<accession>A0A5B0RG55</accession>
<dbReference type="Proteomes" id="UP000325313">
    <property type="component" value="Unassembled WGS sequence"/>
</dbReference>
<protein>
    <submittedName>
        <fullName evidence="2">Uncharacterized protein</fullName>
    </submittedName>
</protein>
<dbReference type="EMBL" id="VDEP01000203">
    <property type="protein sequence ID" value="KAA1124707.1"/>
    <property type="molecule type" value="Genomic_DNA"/>
</dbReference>
<comment type="caution">
    <text evidence="2">The sequence shown here is derived from an EMBL/GenBank/DDBJ whole genome shotgun (WGS) entry which is preliminary data.</text>
</comment>
<evidence type="ECO:0000256" key="1">
    <source>
        <dbReference type="SAM" id="MobiDB-lite"/>
    </source>
</evidence>
<evidence type="ECO:0000313" key="3">
    <source>
        <dbReference type="Proteomes" id="UP000325313"/>
    </source>
</evidence>
<feature type="region of interest" description="Disordered" evidence="1">
    <location>
        <begin position="1"/>
        <end position="144"/>
    </location>
</feature>
<gene>
    <name evidence="2" type="ORF">PGTUg99_031685</name>
</gene>
<sequence>MDFSANAWASSTEQSNPPPTQGTNATPSSTNPYMDVINKLTTELETLKAHMNTQTGSSQSNQAQGKGKKSNVKSTTPVAPNASLSSAAKKKTPAQTTPKIAQRATSAPPKFLNQPKTPKPRKPVEAEAVVKPSPKRHPQQMQNGDFPREFLPTKTALFVHIKILWGLLKQDAVPSPPELGMLEEFYKRFRQTDVVAGAHLGQSFGRFVWGMRNARGADAESTRS</sequence>
<dbReference type="AlphaFoldDB" id="A0A5B0RG55"/>
<name>A0A5B0RG55_PUCGR</name>
<proteinExistence type="predicted"/>
<feature type="compositionally biased region" description="Polar residues" evidence="1">
    <location>
        <begin position="7"/>
        <end position="32"/>
    </location>
</feature>